<sequence length="159" mass="17221">MEIINVVGVYPLREEAGLFSTGTRAVQRTCRVSAKMYTLAGASGRAVPSALTPPPPQFKPPQNRSKRAEHLPCALTTSTVKSTPKFPVATIIHGRSLFLSYVRSAIQILSACLALPCLLCITALFLHSPSTHQFRATKHTSLTTRMPVGMEHRAPRATG</sequence>
<dbReference type="GeneID" id="28857871"/>
<feature type="transmembrane region" description="Helical" evidence="1">
    <location>
        <begin position="105"/>
        <end position="126"/>
    </location>
</feature>
<keyword evidence="1" id="KW-0812">Transmembrane</keyword>
<organism evidence="2 3">
    <name type="scientific">Pochonia chlamydosporia 170</name>
    <dbReference type="NCBI Taxonomy" id="1380566"/>
    <lineage>
        <taxon>Eukaryota</taxon>
        <taxon>Fungi</taxon>
        <taxon>Dikarya</taxon>
        <taxon>Ascomycota</taxon>
        <taxon>Pezizomycotina</taxon>
        <taxon>Sordariomycetes</taxon>
        <taxon>Hypocreomycetidae</taxon>
        <taxon>Hypocreales</taxon>
        <taxon>Clavicipitaceae</taxon>
        <taxon>Pochonia</taxon>
    </lineage>
</organism>
<dbReference type="RefSeq" id="XP_018144231.1">
    <property type="nucleotide sequence ID" value="XM_018293877.1"/>
</dbReference>
<keyword evidence="1" id="KW-1133">Transmembrane helix</keyword>
<dbReference type="KEGG" id="pchm:VFPPC_16124"/>
<comment type="caution">
    <text evidence="2">The sequence shown here is derived from an EMBL/GenBank/DDBJ whole genome shotgun (WGS) entry which is preliminary data.</text>
</comment>
<evidence type="ECO:0000313" key="2">
    <source>
        <dbReference type="EMBL" id="OAQ67144.1"/>
    </source>
</evidence>
<accession>A0A179FNJ2</accession>
<evidence type="ECO:0000313" key="3">
    <source>
        <dbReference type="Proteomes" id="UP000078397"/>
    </source>
</evidence>
<gene>
    <name evidence="2" type="ORF">VFPPC_16124</name>
</gene>
<keyword evidence="3" id="KW-1185">Reference proteome</keyword>
<protein>
    <submittedName>
        <fullName evidence="2">Uncharacterized protein</fullName>
    </submittedName>
</protein>
<name>A0A179FNJ2_METCM</name>
<reference evidence="2 3" key="1">
    <citation type="journal article" date="2016" name="PLoS Pathog.">
        <title>Biosynthesis of antibiotic leucinostatins in bio-control fungus Purpureocillium lilacinum and their inhibition on phytophthora revealed by genome mining.</title>
        <authorList>
            <person name="Wang G."/>
            <person name="Liu Z."/>
            <person name="Lin R."/>
            <person name="Li E."/>
            <person name="Mao Z."/>
            <person name="Ling J."/>
            <person name="Yang Y."/>
            <person name="Yin W.B."/>
            <person name="Xie B."/>
        </authorList>
    </citation>
    <scope>NUCLEOTIDE SEQUENCE [LARGE SCALE GENOMIC DNA]</scope>
    <source>
        <strain evidence="2">170</strain>
    </source>
</reference>
<dbReference type="AlphaFoldDB" id="A0A179FNJ2"/>
<keyword evidence="1" id="KW-0472">Membrane</keyword>
<dbReference type="EMBL" id="LSBJ02000004">
    <property type="protein sequence ID" value="OAQ67144.1"/>
    <property type="molecule type" value="Genomic_DNA"/>
</dbReference>
<proteinExistence type="predicted"/>
<dbReference type="Proteomes" id="UP000078397">
    <property type="component" value="Unassembled WGS sequence"/>
</dbReference>
<evidence type="ECO:0000256" key="1">
    <source>
        <dbReference type="SAM" id="Phobius"/>
    </source>
</evidence>